<dbReference type="RefSeq" id="WP_107574265.1">
    <property type="nucleotide sequence ID" value="NZ_PZPL01000001.1"/>
</dbReference>
<dbReference type="Proteomes" id="UP000241085">
    <property type="component" value="Unassembled WGS sequence"/>
</dbReference>
<evidence type="ECO:0000313" key="3">
    <source>
        <dbReference type="EMBL" id="PTL72581.1"/>
    </source>
</evidence>
<evidence type="ECO:0000256" key="2">
    <source>
        <dbReference type="SAM" id="SignalP"/>
    </source>
</evidence>
<dbReference type="AlphaFoldDB" id="A0A2T4USU1"/>
<keyword evidence="1" id="KW-0812">Transmembrane</keyword>
<feature type="transmembrane region" description="Helical" evidence="1">
    <location>
        <begin position="306"/>
        <end position="325"/>
    </location>
</feature>
<sequence length="353" mass="36883">MTDQRRSSRRPRAAVRTLLALAVAAVAASAAPPALADDTAGQISWAMRPAADGAPDKRSWIELDLDPGAEAQEEAAVSNLSTQPVTFRITAADGYFTDTGRFNMLSSSEESVEAGTWIDAPESVTVDPGATAIVPFTVTVPEDAEPGDHAAGIAASVLSVGSEAGGAAVGVESRIGFRVMTRVSGDVSPGVAVENVQSEYRLSWNPLRPGSVTVDAEVVNTGNVRLLLDGTVSAQGASAALIPEDAAAQELLPGDRRAVSVVLDDVWPLFSVPVEFTVSPTVVTPSEEQIEVAPVSESSSVTAIPLPQLLALLGIALILFALFAGRIRSRRRIERLVREAKEEGLREGARTGV</sequence>
<evidence type="ECO:0008006" key="5">
    <source>
        <dbReference type="Google" id="ProtNLM"/>
    </source>
</evidence>
<name>A0A2T4USU1_9MICO</name>
<organism evidence="3 4">
    <name type="scientific">Rathayibacter caricis DSM 15933</name>
    <dbReference type="NCBI Taxonomy" id="1328867"/>
    <lineage>
        <taxon>Bacteria</taxon>
        <taxon>Bacillati</taxon>
        <taxon>Actinomycetota</taxon>
        <taxon>Actinomycetes</taxon>
        <taxon>Micrococcales</taxon>
        <taxon>Microbacteriaceae</taxon>
        <taxon>Rathayibacter</taxon>
    </lineage>
</organism>
<accession>A0A2T4USU1</accession>
<keyword evidence="1" id="KW-1133">Transmembrane helix</keyword>
<protein>
    <recommendedName>
        <fullName evidence="5">DUF916 domain-containing protein</fullName>
    </recommendedName>
</protein>
<proteinExistence type="predicted"/>
<feature type="chain" id="PRO_5015569164" description="DUF916 domain-containing protein" evidence="2">
    <location>
        <begin position="37"/>
        <end position="353"/>
    </location>
</feature>
<reference evidence="3 4" key="1">
    <citation type="submission" date="2018-03" db="EMBL/GenBank/DDBJ databases">
        <title>Bacteriophage NCPPB3778 and a type I-E CRISPR drive the evolution of the US Biological Select Agent, Rathayibacter toxicus.</title>
        <authorList>
            <person name="Davis E.W.II."/>
            <person name="Tabima J.F."/>
            <person name="Weisberg A.J."/>
            <person name="Dantas Lopes L."/>
            <person name="Wiseman M.S."/>
            <person name="Wiseman M.S."/>
            <person name="Pupko T."/>
            <person name="Belcher M.S."/>
            <person name="Sechler A.J."/>
            <person name="Tancos M.A."/>
            <person name="Schroeder B.K."/>
            <person name="Murray T.D."/>
            <person name="Luster D.G."/>
            <person name="Schneider W.L."/>
            <person name="Rogers E."/>
            <person name="Andreote F.D."/>
            <person name="Grunwald N.J."/>
            <person name="Putnam M.L."/>
            <person name="Chang J.H."/>
        </authorList>
    </citation>
    <scope>NUCLEOTIDE SEQUENCE [LARGE SCALE GENOMIC DNA]</scope>
    <source>
        <strain evidence="3 4">DSM 15933</strain>
    </source>
</reference>
<dbReference type="InterPro" id="IPR006311">
    <property type="entry name" value="TAT_signal"/>
</dbReference>
<evidence type="ECO:0000256" key="1">
    <source>
        <dbReference type="SAM" id="Phobius"/>
    </source>
</evidence>
<keyword evidence="2" id="KW-0732">Signal</keyword>
<evidence type="ECO:0000313" key="4">
    <source>
        <dbReference type="Proteomes" id="UP000241085"/>
    </source>
</evidence>
<keyword evidence="1" id="KW-0472">Membrane</keyword>
<comment type="caution">
    <text evidence="3">The sequence shown here is derived from an EMBL/GenBank/DDBJ whole genome shotgun (WGS) entry which is preliminary data.</text>
</comment>
<feature type="signal peptide" evidence="2">
    <location>
        <begin position="1"/>
        <end position="36"/>
    </location>
</feature>
<dbReference type="PROSITE" id="PS51318">
    <property type="entry name" value="TAT"/>
    <property type="match status" value="1"/>
</dbReference>
<gene>
    <name evidence="3" type="ORF">C1I63_06780</name>
</gene>
<dbReference type="EMBL" id="PZPL01000001">
    <property type="protein sequence ID" value="PTL72581.1"/>
    <property type="molecule type" value="Genomic_DNA"/>
</dbReference>
<keyword evidence="4" id="KW-1185">Reference proteome</keyword>